<keyword evidence="5 7" id="KW-1133">Transmembrane helix</keyword>
<accession>A0A919XHE2</accession>
<feature type="transmembrane region" description="Helical" evidence="7">
    <location>
        <begin position="279"/>
        <end position="304"/>
    </location>
</feature>
<evidence type="ECO:0000256" key="1">
    <source>
        <dbReference type="ARBA" id="ARBA00004651"/>
    </source>
</evidence>
<evidence type="ECO:0000313" key="9">
    <source>
        <dbReference type="EMBL" id="GIO32689.1"/>
    </source>
</evidence>
<dbReference type="InterPro" id="IPR035906">
    <property type="entry name" value="MetI-like_sf"/>
</dbReference>
<feature type="transmembrane region" description="Helical" evidence="7">
    <location>
        <begin position="21"/>
        <end position="47"/>
    </location>
</feature>
<name>A0A919XHE2_9BACL</name>
<dbReference type="GO" id="GO:0005886">
    <property type="term" value="C:plasma membrane"/>
    <property type="evidence" value="ECO:0007669"/>
    <property type="project" value="UniProtKB-SubCell"/>
</dbReference>
<comment type="subcellular location">
    <subcellularLocation>
        <location evidence="1 7">Cell membrane</location>
        <topology evidence="1 7">Multi-pass membrane protein</topology>
    </subcellularLocation>
</comment>
<comment type="similarity">
    <text evidence="7">Belongs to the binding-protein-dependent transport system permease family.</text>
</comment>
<feature type="transmembrane region" description="Helical" evidence="7">
    <location>
        <begin position="88"/>
        <end position="112"/>
    </location>
</feature>
<evidence type="ECO:0000256" key="5">
    <source>
        <dbReference type="ARBA" id="ARBA00022989"/>
    </source>
</evidence>
<evidence type="ECO:0000256" key="4">
    <source>
        <dbReference type="ARBA" id="ARBA00022692"/>
    </source>
</evidence>
<feature type="transmembrane region" description="Helical" evidence="7">
    <location>
        <begin position="124"/>
        <end position="144"/>
    </location>
</feature>
<keyword evidence="6 7" id="KW-0472">Membrane</keyword>
<evidence type="ECO:0000256" key="6">
    <source>
        <dbReference type="ARBA" id="ARBA00023136"/>
    </source>
</evidence>
<dbReference type="EMBL" id="BORQ01000004">
    <property type="protein sequence ID" value="GIO32689.1"/>
    <property type="molecule type" value="Genomic_DNA"/>
</dbReference>
<protein>
    <submittedName>
        <fullName evidence="9">Sugar ABC transporter permease</fullName>
    </submittedName>
</protein>
<dbReference type="RefSeq" id="WP_160039648.1">
    <property type="nucleotide sequence ID" value="NZ_BORQ01000004.1"/>
</dbReference>
<feature type="domain" description="ABC transmembrane type-1" evidence="8">
    <location>
        <begin position="84"/>
        <end position="300"/>
    </location>
</feature>
<feature type="transmembrane region" description="Helical" evidence="7">
    <location>
        <begin position="225"/>
        <end position="243"/>
    </location>
</feature>
<keyword evidence="2 7" id="KW-0813">Transport</keyword>
<keyword evidence="3" id="KW-1003">Cell membrane</keyword>
<proteinExistence type="inferred from homology"/>
<comment type="caution">
    <text evidence="9">The sequence shown here is derived from an EMBL/GenBank/DDBJ whole genome shotgun (WGS) entry which is preliminary data.</text>
</comment>
<organism evidence="9 10">
    <name type="scientific">Paenibacillus albilobatus</name>
    <dbReference type="NCBI Taxonomy" id="2716884"/>
    <lineage>
        <taxon>Bacteria</taxon>
        <taxon>Bacillati</taxon>
        <taxon>Bacillota</taxon>
        <taxon>Bacilli</taxon>
        <taxon>Bacillales</taxon>
        <taxon>Paenibacillaceae</taxon>
        <taxon>Paenibacillus</taxon>
    </lineage>
</organism>
<feature type="transmembrane region" description="Helical" evidence="7">
    <location>
        <begin position="171"/>
        <end position="194"/>
    </location>
</feature>
<dbReference type="SUPFAM" id="SSF161098">
    <property type="entry name" value="MetI-like"/>
    <property type="match status" value="1"/>
</dbReference>
<gene>
    <name evidence="9" type="ORF">J2TS6_38300</name>
</gene>
<dbReference type="Pfam" id="PF00528">
    <property type="entry name" value="BPD_transp_1"/>
    <property type="match status" value="1"/>
</dbReference>
<dbReference type="PROSITE" id="PS50928">
    <property type="entry name" value="ABC_TM1"/>
    <property type="match status" value="1"/>
</dbReference>
<evidence type="ECO:0000256" key="2">
    <source>
        <dbReference type="ARBA" id="ARBA00022448"/>
    </source>
</evidence>
<evidence type="ECO:0000313" key="10">
    <source>
        <dbReference type="Proteomes" id="UP000679779"/>
    </source>
</evidence>
<dbReference type="InterPro" id="IPR000515">
    <property type="entry name" value="MetI-like"/>
</dbReference>
<dbReference type="Gene3D" id="1.10.3720.10">
    <property type="entry name" value="MetI-like"/>
    <property type="match status" value="1"/>
</dbReference>
<evidence type="ECO:0000259" key="8">
    <source>
        <dbReference type="PROSITE" id="PS50928"/>
    </source>
</evidence>
<dbReference type="Proteomes" id="UP000679779">
    <property type="component" value="Unassembled WGS sequence"/>
</dbReference>
<evidence type="ECO:0000256" key="7">
    <source>
        <dbReference type="RuleBase" id="RU363032"/>
    </source>
</evidence>
<keyword evidence="4 7" id="KW-0812">Transmembrane</keyword>
<dbReference type="InterPro" id="IPR050809">
    <property type="entry name" value="UgpAE/MalFG_permease"/>
</dbReference>
<dbReference type="GO" id="GO:0055085">
    <property type="term" value="P:transmembrane transport"/>
    <property type="evidence" value="ECO:0007669"/>
    <property type="project" value="InterPro"/>
</dbReference>
<reference evidence="9" key="1">
    <citation type="submission" date="2021-03" db="EMBL/GenBank/DDBJ databases">
        <title>Antimicrobial resistance genes in bacteria isolated from Japanese honey, and their potential for conferring macrolide and lincosamide resistance in the American foulbrood pathogen Paenibacillus larvae.</title>
        <authorList>
            <person name="Okamoto M."/>
            <person name="Kumagai M."/>
            <person name="Kanamori H."/>
            <person name="Takamatsu D."/>
        </authorList>
    </citation>
    <scope>NUCLEOTIDE SEQUENCE</scope>
    <source>
        <strain evidence="9">J2TS6</strain>
    </source>
</reference>
<dbReference type="PANTHER" id="PTHR43227">
    <property type="entry name" value="BLL4140 PROTEIN"/>
    <property type="match status" value="1"/>
</dbReference>
<keyword evidence="10" id="KW-1185">Reference proteome</keyword>
<sequence length="314" mass="35810">MSTKTKGKRLRTRWRKQDAELTLLALPTTIWYILFCFLPMFGIIIAFKNFRISGGFLSNVINSPWAGLKNFEFLFKSNDAWIIIRNTLGYNIIFIVLGIVIPVALALMVGMLHNRRAGKVYQTMMFLPYFLSWVVVSAVGWAFLSFDKGIVNQMLVNMGGEPINWYMESKYWPYLLIFMHVWKSVGYGMVVYLATITGIDKTYYEAAVIDGASIWQQTRFITLPLMKLVIVMMFILAVGRIFYTDFGLFFQVPRDSNSLFNVTTTIDVLVYKQLKTATVGMASAAAFVQSVLGCITILTANWIVRRIDPDSAMM</sequence>
<dbReference type="AlphaFoldDB" id="A0A919XHE2"/>
<evidence type="ECO:0000256" key="3">
    <source>
        <dbReference type="ARBA" id="ARBA00022475"/>
    </source>
</evidence>
<dbReference type="CDD" id="cd06261">
    <property type="entry name" value="TM_PBP2"/>
    <property type="match status" value="1"/>
</dbReference>
<dbReference type="PANTHER" id="PTHR43227:SF11">
    <property type="entry name" value="BLL4140 PROTEIN"/>
    <property type="match status" value="1"/>
</dbReference>